<dbReference type="PANTHER" id="PTHR30383">
    <property type="entry name" value="THIOESTERASE 1/PROTEASE 1/LYSOPHOSPHOLIPASE L1"/>
    <property type="match status" value="1"/>
</dbReference>
<gene>
    <name evidence="2" type="ORF">BD94_2613</name>
</gene>
<evidence type="ECO:0000313" key="2">
    <source>
        <dbReference type="EMBL" id="AIL46388.1"/>
    </source>
</evidence>
<dbReference type="KEGG" id="eao:BD94_2613"/>
<dbReference type="PANTHER" id="PTHR30383:SF29">
    <property type="entry name" value="SGNH HYDROLASE-TYPE ESTERASE DOMAIN-CONTAINING PROTEIN"/>
    <property type="match status" value="1"/>
</dbReference>
<reference evidence="2" key="1">
    <citation type="journal article" date="2013" name="Lancet">
        <title>First case of E anophelis outbreak in an intensive-care unit.</title>
        <authorList>
            <person name="Teo J."/>
            <person name="Tan S.Y."/>
            <person name="Tay M."/>
            <person name="Ding Y."/>
            <person name="Kjelleberg S."/>
            <person name="Givskov M."/>
            <person name="Lin R.T."/>
            <person name="Yang L."/>
        </authorList>
    </citation>
    <scope>NUCLEOTIDE SEQUENCE [LARGE SCALE GENOMIC DNA]</scope>
    <source>
        <strain evidence="2">NUHP1</strain>
    </source>
</reference>
<evidence type="ECO:0000259" key="1">
    <source>
        <dbReference type="PROSITE" id="PS51782"/>
    </source>
</evidence>
<accession>A0A077EIS2</accession>
<dbReference type="Gene3D" id="3.10.350.10">
    <property type="entry name" value="LysM domain"/>
    <property type="match status" value="1"/>
</dbReference>
<dbReference type="InterPro" id="IPR036779">
    <property type="entry name" value="LysM_dom_sf"/>
</dbReference>
<sequence length="437" mass="48637">MHQYLKAISLAACISLSAQQIENPSGMASFAQKLKANNKVTNILFLGDSHIQAGWIPEVLRQRFTEKYGYAGRGLVFPYAVANSNGPLDITSVSNQAWQTFRLVYDQDVFSQMGALGFVMGNNKDSFIEIGFNNPNDSFDEVRILSDKQMAGESFTIYETNAPLNSYIAKRKTIVSYTVQQGETFPELAAKFNTTTTRLAQLNGNGIKFPQPGQVIKAEQTEPDFNPDFEQKLTIAGQGKYTEGETVFNYPKATRNFLMRTNASKGNILYGFQFLKKNATSGIVFNGVGVNGATYADFLKYPLQLEELKQVNPDVVMISLGTNESLSTITKEEFQKSAQDLIQAFRKDNPTLPILLISPTDNKLKGDRIQEIVSWIKEISTQNNTAFLNMYEATGGKGYFVKSLARKEANGDGVHFLKPGYTQQAEMIWKALNEALK</sequence>
<dbReference type="InterPro" id="IPR013830">
    <property type="entry name" value="SGNH_hydro"/>
</dbReference>
<dbReference type="SUPFAM" id="SSF52266">
    <property type="entry name" value="SGNH hydrolase"/>
    <property type="match status" value="1"/>
</dbReference>
<dbReference type="InterPro" id="IPR036514">
    <property type="entry name" value="SGNH_hydro_sf"/>
</dbReference>
<evidence type="ECO:0000313" key="3">
    <source>
        <dbReference type="Proteomes" id="UP000028933"/>
    </source>
</evidence>
<dbReference type="Gene3D" id="3.40.50.1110">
    <property type="entry name" value="SGNH hydrolase"/>
    <property type="match status" value="2"/>
</dbReference>
<dbReference type="GO" id="GO:0016788">
    <property type="term" value="F:hydrolase activity, acting on ester bonds"/>
    <property type="evidence" value="ECO:0007669"/>
    <property type="project" value="UniProtKB-ARBA"/>
</dbReference>
<dbReference type="Proteomes" id="UP000028933">
    <property type="component" value="Chromosome"/>
</dbReference>
<protein>
    <submittedName>
        <fullName evidence="2">Putative periplasmic protein</fullName>
    </submittedName>
</protein>
<feature type="domain" description="LysM" evidence="1">
    <location>
        <begin position="175"/>
        <end position="218"/>
    </location>
</feature>
<name>A0A077EIS2_9FLAO</name>
<dbReference type="Pfam" id="PF13472">
    <property type="entry name" value="Lipase_GDSL_2"/>
    <property type="match status" value="1"/>
</dbReference>
<organism evidence="2 3">
    <name type="scientific">Elizabethkingia anophelis NUHP1</name>
    <dbReference type="NCBI Taxonomy" id="1338011"/>
    <lineage>
        <taxon>Bacteria</taxon>
        <taxon>Pseudomonadati</taxon>
        <taxon>Bacteroidota</taxon>
        <taxon>Flavobacteriia</taxon>
        <taxon>Flavobacteriales</taxon>
        <taxon>Weeksellaceae</taxon>
        <taxon>Elizabethkingia</taxon>
    </lineage>
</organism>
<dbReference type="InterPro" id="IPR051532">
    <property type="entry name" value="Ester_Hydrolysis_Enzymes"/>
</dbReference>
<dbReference type="Pfam" id="PF01476">
    <property type="entry name" value="LysM"/>
    <property type="match status" value="1"/>
</dbReference>
<dbReference type="SMART" id="SM00257">
    <property type="entry name" value="LysM"/>
    <property type="match status" value="1"/>
</dbReference>
<reference evidence="2" key="2">
    <citation type="journal article" date="2015" name="Genome Biol. Evol.">
        <title>Complete Genome Sequence and Transcriptomic Analysis of the Novel Pathogen Elizabethkingia anophelis in Response to Oxidative Stress.</title>
        <authorList>
            <person name="Li Y."/>
            <person name="Liu Y."/>
            <person name="Chew S.C."/>
            <person name="Tay M."/>
            <person name="Salido M.M."/>
            <person name="Teo J."/>
            <person name="Lauro F.M."/>
            <person name="Givskov M."/>
            <person name="Yang L."/>
        </authorList>
    </citation>
    <scope>NUCLEOTIDE SEQUENCE</scope>
    <source>
        <strain evidence="2">NUHP1</strain>
    </source>
</reference>
<proteinExistence type="predicted"/>
<dbReference type="RefSeq" id="WP_024565492.1">
    <property type="nucleotide sequence ID" value="NZ_CP007547.1"/>
</dbReference>
<dbReference type="AlphaFoldDB" id="A0A077EIS2"/>
<dbReference type="SUPFAM" id="SSF54106">
    <property type="entry name" value="LysM domain"/>
    <property type="match status" value="1"/>
</dbReference>
<dbReference type="CDD" id="cd00118">
    <property type="entry name" value="LysM"/>
    <property type="match status" value="1"/>
</dbReference>
<dbReference type="EMBL" id="CP007547">
    <property type="protein sequence ID" value="AIL46388.1"/>
    <property type="molecule type" value="Genomic_DNA"/>
</dbReference>
<dbReference type="InterPro" id="IPR018392">
    <property type="entry name" value="LysM"/>
</dbReference>
<dbReference type="STRING" id="1338011.BD94_2613"/>
<dbReference type="eggNOG" id="COG2755">
    <property type="taxonomic scope" value="Bacteria"/>
</dbReference>
<dbReference type="PROSITE" id="PS51782">
    <property type="entry name" value="LYSM"/>
    <property type="match status" value="1"/>
</dbReference>
<dbReference type="HOGENOM" id="CLU_026695_1_0_10"/>